<dbReference type="AlphaFoldDB" id="A0A9E7TK52"/>
<dbReference type="InterPro" id="IPR013651">
    <property type="entry name" value="ATP-grasp_RimK-type"/>
</dbReference>
<dbReference type="GO" id="GO:0016879">
    <property type="term" value="F:ligase activity, forming carbon-nitrogen bonds"/>
    <property type="evidence" value="ECO:0007669"/>
    <property type="project" value="TreeGrafter"/>
</dbReference>
<protein>
    <submittedName>
        <fullName evidence="2">ATP-grasp domain-containing protein</fullName>
    </submittedName>
</protein>
<feature type="domain" description="ATP-grasp fold RimK-type" evidence="1">
    <location>
        <begin position="86"/>
        <end position="240"/>
    </location>
</feature>
<dbReference type="GeneID" id="74308743"/>
<dbReference type="RefSeq" id="WP_257742490.1">
    <property type="nucleotide sequence ID" value="NZ_CP096115.1"/>
</dbReference>
<evidence type="ECO:0000259" key="1">
    <source>
        <dbReference type="Pfam" id="PF08443"/>
    </source>
</evidence>
<name>A0A9E7TK52_9EURY</name>
<accession>A0A9E7TK52</accession>
<dbReference type="EMBL" id="CP096115">
    <property type="protein sequence ID" value="UUX92340.1"/>
    <property type="molecule type" value="Genomic_DNA"/>
</dbReference>
<dbReference type="Proteomes" id="UP001060368">
    <property type="component" value="Chromosome"/>
</dbReference>
<reference evidence="2" key="1">
    <citation type="submission" date="2022-04" db="EMBL/GenBank/DDBJ databases">
        <title>Complete genome of Methanoplanus endosymbiosus DSM 3599.</title>
        <authorList>
            <person name="Chen S.-C."/>
            <person name="You Y.-T."/>
            <person name="Zhou Y.-Z."/>
            <person name="Lai M.-C."/>
        </authorList>
    </citation>
    <scope>NUCLEOTIDE SEQUENCE</scope>
    <source>
        <strain evidence="2">DSM 3599</strain>
    </source>
</reference>
<dbReference type="Gene3D" id="3.30.470.20">
    <property type="entry name" value="ATP-grasp fold, B domain"/>
    <property type="match status" value="1"/>
</dbReference>
<dbReference type="PANTHER" id="PTHR21621">
    <property type="entry name" value="RIBOSOMAL PROTEIN S6 MODIFICATION PROTEIN"/>
    <property type="match status" value="1"/>
</dbReference>
<dbReference type="Gene3D" id="3.40.50.20">
    <property type="match status" value="1"/>
</dbReference>
<gene>
    <name evidence="2" type="ORF">L6E24_13525</name>
</gene>
<sequence>MIRIVKKPTDTPDDNSTGMVADALKKRGVDFSYLDLDSIDLFSGEIENDLIWVCGIKQTGIHFDAISALSLRNRVVNSPEAIAICANKAQTTARLLRDNVPTPETIFTDSVEKVEEFLREQKKVVYKPVYGYDGNGIYPMDDISMLGESPYYIQEFIENICDYRVFVINGRAVGAIKRESDTFAHNIHQGGSGVPVVDIPEDMADIASQAALSVGIDYCGVDLLDYGNSYTVLEVNGTPNWHCMGAPIWDYLAEYLTEQENELKS</sequence>
<evidence type="ECO:0000313" key="3">
    <source>
        <dbReference type="Proteomes" id="UP001060368"/>
    </source>
</evidence>
<dbReference type="GO" id="GO:0005737">
    <property type="term" value="C:cytoplasm"/>
    <property type="evidence" value="ECO:0007669"/>
    <property type="project" value="TreeGrafter"/>
</dbReference>
<dbReference type="Pfam" id="PF08443">
    <property type="entry name" value="RimK"/>
    <property type="match status" value="1"/>
</dbReference>
<dbReference type="Gene3D" id="3.30.1490.20">
    <property type="entry name" value="ATP-grasp fold, A domain"/>
    <property type="match status" value="1"/>
</dbReference>
<dbReference type="KEGG" id="mend:L6E24_13525"/>
<dbReference type="PANTHER" id="PTHR21621:SF0">
    <property type="entry name" value="BETA-CITRYLGLUTAMATE SYNTHASE B-RELATED"/>
    <property type="match status" value="1"/>
</dbReference>
<organism evidence="2 3">
    <name type="scientific">Methanoplanus endosymbiosus</name>
    <dbReference type="NCBI Taxonomy" id="33865"/>
    <lineage>
        <taxon>Archaea</taxon>
        <taxon>Methanobacteriati</taxon>
        <taxon>Methanobacteriota</taxon>
        <taxon>Stenosarchaea group</taxon>
        <taxon>Methanomicrobia</taxon>
        <taxon>Methanomicrobiales</taxon>
        <taxon>Methanomicrobiaceae</taxon>
        <taxon>Methanoplanus</taxon>
    </lineage>
</organism>
<proteinExistence type="predicted"/>
<dbReference type="GO" id="GO:0005524">
    <property type="term" value="F:ATP binding"/>
    <property type="evidence" value="ECO:0007669"/>
    <property type="project" value="InterPro"/>
</dbReference>
<dbReference type="SUPFAM" id="SSF56059">
    <property type="entry name" value="Glutathione synthetase ATP-binding domain-like"/>
    <property type="match status" value="1"/>
</dbReference>
<evidence type="ECO:0000313" key="2">
    <source>
        <dbReference type="EMBL" id="UUX92340.1"/>
    </source>
</evidence>
<dbReference type="InterPro" id="IPR013815">
    <property type="entry name" value="ATP_grasp_subdomain_1"/>
</dbReference>
<keyword evidence="3" id="KW-1185">Reference proteome</keyword>